<dbReference type="Proteomes" id="UP000190834">
    <property type="component" value="Unassembled WGS sequence"/>
</dbReference>
<dbReference type="SUPFAM" id="SSF47413">
    <property type="entry name" value="lambda repressor-like DNA-binding domains"/>
    <property type="match status" value="1"/>
</dbReference>
<dbReference type="GO" id="GO:0003677">
    <property type="term" value="F:DNA binding"/>
    <property type="evidence" value="ECO:0007669"/>
    <property type="project" value="InterPro"/>
</dbReference>
<evidence type="ECO:0000313" key="1">
    <source>
        <dbReference type="EMBL" id="SKA00558.1"/>
    </source>
</evidence>
<evidence type="ECO:0008006" key="3">
    <source>
        <dbReference type="Google" id="ProtNLM"/>
    </source>
</evidence>
<protein>
    <recommendedName>
        <fullName evidence="3">L-threonine 3-dehydrogenase</fullName>
    </recommendedName>
</protein>
<evidence type="ECO:0000313" key="2">
    <source>
        <dbReference type="Proteomes" id="UP000190834"/>
    </source>
</evidence>
<accession>A0A1T4QBF5</accession>
<name>A0A1T4QBF5_VIBCI</name>
<reference evidence="2" key="1">
    <citation type="submission" date="2017-02" db="EMBL/GenBank/DDBJ databases">
        <authorList>
            <person name="Varghese N."/>
            <person name="Submissions S."/>
        </authorList>
    </citation>
    <scope>NUCLEOTIDE SEQUENCE [LARGE SCALE GENOMIC DNA]</scope>
    <source>
        <strain evidence="2">DSM 19608</strain>
    </source>
</reference>
<keyword evidence="2" id="KW-1185">Reference proteome</keyword>
<dbReference type="Gene3D" id="1.10.260.40">
    <property type="entry name" value="lambda repressor-like DNA-binding domains"/>
    <property type="match status" value="1"/>
</dbReference>
<sequence>MEYRERGKRRMEFNAEDRQALYNVWMSQKAKMHLTQMAMAKRLGLSQLEFSQRLRGELPLSASFVTQFCQHLHVEPYHVIPSMKKVPKFSSRTIQLQNKIIIDGDIQQVRVEGNQVVIEYLHHLEQ</sequence>
<dbReference type="InterPro" id="IPR010982">
    <property type="entry name" value="Lambda_DNA-bd_dom_sf"/>
</dbReference>
<organism evidence="1 2">
    <name type="scientific">Vibrio cincinnatiensis DSM 19608</name>
    <dbReference type="NCBI Taxonomy" id="1123491"/>
    <lineage>
        <taxon>Bacteria</taxon>
        <taxon>Pseudomonadati</taxon>
        <taxon>Pseudomonadota</taxon>
        <taxon>Gammaproteobacteria</taxon>
        <taxon>Vibrionales</taxon>
        <taxon>Vibrionaceae</taxon>
        <taxon>Vibrio</taxon>
    </lineage>
</organism>
<proteinExistence type="predicted"/>
<dbReference type="AlphaFoldDB" id="A0A1T4QBF5"/>
<gene>
    <name evidence="1" type="ORF">SAMN02745782_02071</name>
</gene>
<dbReference type="EMBL" id="FUXB01000009">
    <property type="protein sequence ID" value="SKA00558.1"/>
    <property type="molecule type" value="Genomic_DNA"/>
</dbReference>